<dbReference type="Pfam" id="PF20811">
    <property type="entry name" value="PARG_cat_N"/>
    <property type="match status" value="1"/>
</dbReference>
<dbReference type="GO" id="GO:0005737">
    <property type="term" value="C:cytoplasm"/>
    <property type="evidence" value="ECO:0007669"/>
    <property type="project" value="TreeGrafter"/>
</dbReference>
<feature type="compositionally biased region" description="Polar residues" evidence="6">
    <location>
        <begin position="63"/>
        <end position="72"/>
    </location>
</feature>
<dbReference type="OrthoDB" id="1937899at2759"/>
<dbReference type="GO" id="GO:1990966">
    <property type="term" value="P:ATP generation from poly-ADP-D-ribose"/>
    <property type="evidence" value="ECO:0007669"/>
    <property type="project" value="TreeGrafter"/>
</dbReference>
<comment type="caution">
    <text evidence="9">The sequence shown here is derived from an EMBL/GenBank/DDBJ whole genome shotgun (WGS) entry which is preliminary data.</text>
</comment>
<accession>A0A1X0P5Q5</accession>
<feature type="active site" evidence="4">
    <location>
        <position position="335"/>
    </location>
</feature>
<dbReference type="EMBL" id="NBCO01000004">
    <property type="protein sequence ID" value="ORC92178.1"/>
    <property type="molecule type" value="Genomic_DNA"/>
</dbReference>
<dbReference type="GO" id="GO:0005975">
    <property type="term" value="P:carbohydrate metabolic process"/>
    <property type="evidence" value="ECO:0007669"/>
    <property type="project" value="InterPro"/>
</dbReference>
<keyword evidence="10" id="KW-1185">Reference proteome</keyword>
<dbReference type="VEuPathDB" id="TriTrypDB:TM35_000043920"/>
<dbReference type="InterPro" id="IPR048362">
    <property type="entry name" value="PARG_helical"/>
</dbReference>
<dbReference type="GeneID" id="39982366"/>
<feature type="domain" description="PARG helical" evidence="8">
    <location>
        <begin position="156"/>
        <end position="268"/>
    </location>
</feature>
<dbReference type="PANTHER" id="PTHR12837">
    <property type="entry name" value="POLY ADP-RIBOSE GLYCOHYDROLASE"/>
    <property type="match status" value="1"/>
</dbReference>
<dbReference type="GO" id="GO:0005634">
    <property type="term" value="C:nucleus"/>
    <property type="evidence" value="ECO:0007669"/>
    <property type="project" value="TreeGrafter"/>
</dbReference>
<feature type="domain" description="PARG catalytic Macro" evidence="7">
    <location>
        <begin position="286"/>
        <end position="519"/>
    </location>
</feature>
<gene>
    <name evidence="9" type="ORF">TM35_000043920</name>
</gene>
<evidence type="ECO:0000256" key="2">
    <source>
        <dbReference type="ARBA" id="ARBA00012255"/>
    </source>
</evidence>
<comment type="similarity">
    <text evidence="1">Belongs to the poly(ADP-ribose) glycohydrolase family.</text>
</comment>
<name>A0A1X0P5Q5_9TRYP</name>
<evidence type="ECO:0000256" key="4">
    <source>
        <dbReference type="PIRSR" id="PIRSR607724-1"/>
    </source>
</evidence>
<evidence type="ECO:0000259" key="7">
    <source>
        <dbReference type="Pfam" id="PF05028"/>
    </source>
</evidence>
<protein>
    <recommendedName>
        <fullName evidence="2">poly(ADP-ribose) glycohydrolase</fullName>
        <ecNumber evidence="2">3.2.1.143</ecNumber>
    </recommendedName>
</protein>
<dbReference type="GO" id="GO:0004649">
    <property type="term" value="F:poly(ADP-ribose) glycohydrolase activity"/>
    <property type="evidence" value="ECO:0007669"/>
    <property type="project" value="UniProtKB-EC"/>
</dbReference>
<dbReference type="Pfam" id="PF05028">
    <property type="entry name" value="PARG_cat_C"/>
    <property type="match status" value="1"/>
</dbReference>
<evidence type="ECO:0000256" key="5">
    <source>
        <dbReference type="PIRSR" id="PIRSR607724-2"/>
    </source>
</evidence>
<proteinExistence type="inferred from homology"/>
<dbReference type="InterPro" id="IPR007724">
    <property type="entry name" value="Poly_GlycHdrlase"/>
</dbReference>
<feature type="active site" evidence="4">
    <location>
        <position position="334"/>
    </location>
</feature>
<feature type="binding site" evidence="5">
    <location>
        <position position="374"/>
    </location>
    <ligand>
        <name>substrate</name>
    </ligand>
</feature>
<evidence type="ECO:0000259" key="8">
    <source>
        <dbReference type="Pfam" id="PF20811"/>
    </source>
</evidence>
<evidence type="ECO:0000313" key="10">
    <source>
        <dbReference type="Proteomes" id="UP000192257"/>
    </source>
</evidence>
<evidence type="ECO:0000313" key="9">
    <source>
        <dbReference type="EMBL" id="ORC92178.1"/>
    </source>
</evidence>
<dbReference type="PANTHER" id="PTHR12837:SF0">
    <property type="entry name" value="POLY(ADP-RIBOSE) GLYCOHYDROLASE"/>
    <property type="match status" value="1"/>
</dbReference>
<evidence type="ECO:0000256" key="3">
    <source>
        <dbReference type="ARBA" id="ARBA00022801"/>
    </source>
</evidence>
<feature type="active site" evidence="4">
    <location>
        <position position="316"/>
    </location>
</feature>
<feature type="compositionally biased region" description="Basic and acidic residues" evidence="6">
    <location>
        <begin position="50"/>
        <end position="59"/>
    </location>
</feature>
<dbReference type="InterPro" id="IPR046372">
    <property type="entry name" value="PARG_cat_C"/>
</dbReference>
<feature type="region of interest" description="Disordered" evidence="6">
    <location>
        <begin position="22"/>
        <end position="72"/>
    </location>
</feature>
<dbReference type="GO" id="GO:0009225">
    <property type="term" value="P:nucleotide-sugar metabolic process"/>
    <property type="evidence" value="ECO:0007669"/>
    <property type="project" value="TreeGrafter"/>
</dbReference>
<feature type="binding site" evidence="5">
    <location>
        <position position="333"/>
    </location>
    <ligand>
        <name>substrate</name>
    </ligand>
</feature>
<reference evidence="9 10" key="1">
    <citation type="submission" date="2017-03" db="EMBL/GenBank/DDBJ databases">
        <title>An alternative strategy for trypanosome survival in the mammalian bloodstream revealed through genome and transcriptome analysis of the ubiquitous bovine parasite Trypanosoma (Megatrypanum) theileri.</title>
        <authorList>
            <person name="Kelly S."/>
            <person name="Ivens A."/>
            <person name="Mott A."/>
            <person name="O'Neill E."/>
            <person name="Emms D."/>
            <person name="Macleod O."/>
            <person name="Voorheis P."/>
            <person name="Matthews J."/>
            <person name="Matthews K."/>
            <person name="Carrington M."/>
        </authorList>
    </citation>
    <scope>NUCLEOTIDE SEQUENCE [LARGE SCALE GENOMIC DNA]</scope>
    <source>
        <strain evidence="9">Edinburgh</strain>
    </source>
</reference>
<organism evidence="9 10">
    <name type="scientific">Trypanosoma theileri</name>
    <dbReference type="NCBI Taxonomy" id="67003"/>
    <lineage>
        <taxon>Eukaryota</taxon>
        <taxon>Discoba</taxon>
        <taxon>Euglenozoa</taxon>
        <taxon>Kinetoplastea</taxon>
        <taxon>Metakinetoplastina</taxon>
        <taxon>Trypanosomatida</taxon>
        <taxon>Trypanosomatidae</taxon>
        <taxon>Trypanosoma</taxon>
    </lineage>
</organism>
<dbReference type="RefSeq" id="XP_028886244.1">
    <property type="nucleotide sequence ID" value="XM_029022586.1"/>
</dbReference>
<dbReference type="STRING" id="67003.A0A1X0P5Q5"/>
<dbReference type="AlphaFoldDB" id="A0A1X0P5Q5"/>
<feature type="binding site" evidence="5">
    <location>
        <position position="319"/>
    </location>
    <ligand>
        <name>substrate</name>
    </ligand>
</feature>
<evidence type="ECO:0000256" key="1">
    <source>
        <dbReference type="ARBA" id="ARBA00009545"/>
    </source>
</evidence>
<keyword evidence="3 9" id="KW-0378">Hydrolase</keyword>
<dbReference type="GO" id="GO:0006282">
    <property type="term" value="P:regulation of DNA repair"/>
    <property type="evidence" value="ECO:0007669"/>
    <property type="project" value="InterPro"/>
</dbReference>
<evidence type="ECO:0000256" key="6">
    <source>
        <dbReference type="SAM" id="MobiDB-lite"/>
    </source>
</evidence>
<dbReference type="EC" id="3.2.1.143" evidence="2"/>
<dbReference type="Proteomes" id="UP000192257">
    <property type="component" value="Unassembled WGS sequence"/>
</dbReference>
<sequence>MSRENIPSGSRQLRQCTLDDFLRPTQHHNNNDKKNNMNNNNTTRPSLDTEAEKRRRINGDGDASNNINSSSRDIPNTNTIILPWSEDNRFIKETGDVCQAWDIITNIIANDNSTNTEDLRRLLQSLLVHNSNTGDSPLPQFDTICFVLDHIMLPLESADFFNVTLPWMKCLVLNGPRVIPHNQLPMLTQRETRRLVFTYEEVITLMSCGFFSLFPGRLSKKGFERGKKVGAFNFVDLLSLIPSNRRESQFAKVRCLLQYFIYCSHNRESVKTGLELYRVSFSSSFPNFHSSTAFMQPITMYADGFIEESYGHLQIDFANKVVGGGVLRTGCVQEEIRFITYPELILSQLVCDSLRDNEVLFMSGAGQYSVTEGYANSFRFLHGNTPEYITIRNEKSLQGYNQKMVELVTSNVQREETNGDPILLRNCCVVAMDAVSYTGDINKQYTLRYIVREIRKAFVAFKGIPDSTLLSVHSGPIATGNWGCGAFQGDYELKVMIQWCAASQAGRSLIYFTFGNHDLCCKFQRVYEKLQREAWTVGHVFVVLVMFGQSCEQRSSLSLSSSSGLSSSQLSGKLFDYILSTPRWRCLSIR</sequence>